<protein>
    <submittedName>
        <fullName evidence="1">Transcriptional regulator</fullName>
    </submittedName>
</protein>
<evidence type="ECO:0000313" key="2">
    <source>
        <dbReference type="Proteomes" id="UP000254487"/>
    </source>
</evidence>
<evidence type="ECO:0000313" key="1">
    <source>
        <dbReference type="EMBL" id="STU55076.1"/>
    </source>
</evidence>
<dbReference type="EMBL" id="UGLW01000003">
    <property type="protein sequence ID" value="STU55076.1"/>
    <property type="molecule type" value="Genomic_DNA"/>
</dbReference>
<name>A0A377YVK8_KLEPO</name>
<proteinExistence type="predicted"/>
<dbReference type="AlphaFoldDB" id="A0A377YVK8"/>
<reference evidence="1 2" key="1">
    <citation type="submission" date="2018-06" db="EMBL/GenBank/DDBJ databases">
        <authorList>
            <consortium name="Pathogen Informatics"/>
            <person name="Doyle S."/>
        </authorList>
    </citation>
    <scope>NUCLEOTIDE SEQUENCE [LARGE SCALE GENOMIC DNA]</scope>
    <source>
        <strain evidence="1 2">NCTC10313</strain>
    </source>
</reference>
<accession>A0A377YVK8</accession>
<dbReference type="Proteomes" id="UP000254487">
    <property type="component" value="Unassembled WGS sequence"/>
</dbReference>
<organism evidence="1 2">
    <name type="scientific">Klebsiella pneumoniae subsp. ozaenae</name>
    <dbReference type="NCBI Taxonomy" id="574"/>
    <lineage>
        <taxon>Bacteria</taxon>
        <taxon>Pseudomonadati</taxon>
        <taxon>Pseudomonadota</taxon>
        <taxon>Gammaproteobacteria</taxon>
        <taxon>Enterobacterales</taxon>
        <taxon>Enterobacteriaceae</taxon>
        <taxon>Klebsiella/Raoultella group</taxon>
        <taxon>Klebsiella</taxon>
        <taxon>Klebsiella pneumoniae complex</taxon>
    </lineage>
</organism>
<sequence>MEYKDPVFELLSSLEHIVFKDDNQKLTSNRKSTVFSEFEQLRKRHWT</sequence>
<gene>
    <name evidence="1" type="ORF">NCTC10313_00492</name>
</gene>
<dbReference type="STRING" id="1218098.GCA_001598715_00180"/>